<dbReference type="Gene3D" id="3.30.300.30">
    <property type="match status" value="1"/>
</dbReference>
<dbReference type="InterPro" id="IPR020845">
    <property type="entry name" value="AMP-binding_CS"/>
</dbReference>
<sequence>MGLTTAGLSHWQGEPAEIPLLNMTVGDLLDHRAEELPSSEAVVYSGYPEYGGALDLRWTYRDLRERAETVARGLLALGLQKGEHIAVWAANLPEWLLLEMAAAKAGLVLVTVNPVLRARELEYVLRQGDVAALFFMARMRDHDCLETVRRLTTPAGPPGTVRSEVLPRLRYVCLIGPQPAALAQQRDWRPAFFHELVAAGTAIPPEALRERQRSISPDDVVQIQYTSGTTGFPKGAMLTHRNVLNNAMLFVRRSNGTPADRVCNPMPFFHTAGCVLAVLGCLYMGTTLVPMLAFDPLKTLQIVSRERCTLLGAVPTMLLALLQHPDFGRYDLSTLRAVTSGGAPVPLTLMQQVKEQIGADITIVYGLTESSPVITQTLPEDSFELKASTVGVPLPYTDVKIVDPASGAVVPCGTPGELCCRGYLVMKGYYKMPEKTAETIDGEGWLHTGDLATMDDQGYVRIVGRLKEMIIRGGENIYPAEIEDFLLQHPHVAEAQVIGVPDPFFGEEIAAVIRPREGAQVSAEELRAFCQGQISHQKIPRYFLFTESFPMTASGKVQKFLLREQAVKELGLQEARP</sequence>
<dbReference type="InterPro" id="IPR045851">
    <property type="entry name" value="AMP-bd_C_sf"/>
</dbReference>
<dbReference type="SUPFAM" id="SSF56801">
    <property type="entry name" value="Acetyl-CoA synthetase-like"/>
    <property type="match status" value="1"/>
</dbReference>
<evidence type="ECO:0000313" key="6">
    <source>
        <dbReference type="Proteomes" id="UP000248706"/>
    </source>
</evidence>
<evidence type="ECO:0008006" key="7">
    <source>
        <dbReference type="Google" id="ProtNLM"/>
    </source>
</evidence>
<dbReference type="InterPro" id="IPR000873">
    <property type="entry name" value="AMP-dep_synth/lig_dom"/>
</dbReference>
<evidence type="ECO:0000259" key="4">
    <source>
        <dbReference type="Pfam" id="PF13193"/>
    </source>
</evidence>
<gene>
    <name evidence="5" type="ORF">A4R35_15490</name>
</gene>
<dbReference type="OrthoDB" id="9781737at2"/>
<dbReference type="Pfam" id="PF00501">
    <property type="entry name" value="AMP-binding"/>
    <property type="match status" value="1"/>
</dbReference>
<comment type="caution">
    <text evidence="5">The sequence shown here is derived from an EMBL/GenBank/DDBJ whole genome shotgun (WGS) entry which is preliminary data.</text>
</comment>
<dbReference type="PANTHER" id="PTHR43201">
    <property type="entry name" value="ACYL-COA SYNTHETASE"/>
    <property type="match status" value="1"/>
</dbReference>
<organism evidence="5 6">
    <name type="scientific">Thermogemmatispora tikiterensis</name>
    <dbReference type="NCBI Taxonomy" id="1825093"/>
    <lineage>
        <taxon>Bacteria</taxon>
        <taxon>Bacillati</taxon>
        <taxon>Chloroflexota</taxon>
        <taxon>Ktedonobacteria</taxon>
        <taxon>Thermogemmatisporales</taxon>
        <taxon>Thermogemmatisporaceae</taxon>
        <taxon>Thermogemmatispora</taxon>
    </lineage>
</organism>
<evidence type="ECO:0000259" key="3">
    <source>
        <dbReference type="Pfam" id="PF00501"/>
    </source>
</evidence>
<feature type="domain" description="AMP-binding enzyme C-terminal" evidence="4">
    <location>
        <begin position="481"/>
        <end position="556"/>
    </location>
</feature>
<keyword evidence="2" id="KW-0436">Ligase</keyword>
<name>A0A328VMB7_9CHLR</name>
<dbReference type="EMBL" id="MCIF01000002">
    <property type="protein sequence ID" value="RAQ96940.1"/>
    <property type="molecule type" value="Genomic_DNA"/>
</dbReference>
<evidence type="ECO:0000313" key="5">
    <source>
        <dbReference type="EMBL" id="RAQ96940.1"/>
    </source>
</evidence>
<dbReference type="InterPro" id="IPR025110">
    <property type="entry name" value="AMP-bd_C"/>
</dbReference>
<dbReference type="PROSITE" id="PS00455">
    <property type="entry name" value="AMP_BINDING"/>
    <property type="match status" value="1"/>
</dbReference>
<dbReference type="Gene3D" id="3.40.50.12780">
    <property type="entry name" value="N-terminal domain of ligase-like"/>
    <property type="match status" value="1"/>
</dbReference>
<dbReference type="RefSeq" id="WP_112430919.1">
    <property type="nucleotide sequence ID" value="NZ_MCIF01000002.1"/>
</dbReference>
<dbReference type="AlphaFoldDB" id="A0A328VMB7"/>
<accession>A0A328VMB7</accession>
<evidence type="ECO:0000256" key="2">
    <source>
        <dbReference type="ARBA" id="ARBA00022598"/>
    </source>
</evidence>
<evidence type="ECO:0000256" key="1">
    <source>
        <dbReference type="ARBA" id="ARBA00006432"/>
    </source>
</evidence>
<comment type="similarity">
    <text evidence="1">Belongs to the ATP-dependent AMP-binding enzyme family.</text>
</comment>
<reference evidence="5 6" key="1">
    <citation type="submission" date="2016-08" db="EMBL/GenBank/DDBJ databases">
        <title>Analysis of Carbohydrate Active Enzymes in Thermogemmatispora T81 Reveals Carbohydrate Degradation Ability.</title>
        <authorList>
            <person name="Tomazini A."/>
            <person name="Lal S."/>
            <person name="Stott M."/>
            <person name="Henrissat B."/>
            <person name="Polikarpov I."/>
            <person name="Sparling R."/>
            <person name="Levin D.B."/>
        </authorList>
    </citation>
    <scope>NUCLEOTIDE SEQUENCE [LARGE SCALE GENOMIC DNA]</scope>
    <source>
        <strain evidence="5 6">T81</strain>
    </source>
</reference>
<protein>
    <recommendedName>
        <fullName evidence="7">AMP-binding protein</fullName>
    </recommendedName>
</protein>
<dbReference type="FunFam" id="3.30.300.30:FF:000008">
    <property type="entry name" value="2,3-dihydroxybenzoate-AMP ligase"/>
    <property type="match status" value="1"/>
</dbReference>
<keyword evidence="6" id="KW-1185">Reference proteome</keyword>
<dbReference type="InterPro" id="IPR042099">
    <property type="entry name" value="ANL_N_sf"/>
</dbReference>
<proteinExistence type="inferred from homology"/>
<dbReference type="Pfam" id="PF13193">
    <property type="entry name" value="AMP-binding_C"/>
    <property type="match status" value="1"/>
</dbReference>
<dbReference type="GO" id="GO:0031956">
    <property type="term" value="F:medium-chain fatty acid-CoA ligase activity"/>
    <property type="evidence" value="ECO:0007669"/>
    <property type="project" value="TreeGrafter"/>
</dbReference>
<dbReference type="Proteomes" id="UP000248706">
    <property type="component" value="Unassembled WGS sequence"/>
</dbReference>
<dbReference type="PANTHER" id="PTHR43201:SF5">
    <property type="entry name" value="MEDIUM-CHAIN ACYL-COA LIGASE ACSF2, MITOCHONDRIAL"/>
    <property type="match status" value="1"/>
</dbReference>
<feature type="domain" description="AMP-dependent synthetase/ligase" evidence="3">
    <location>
        <begin position="30"/>
        <end position="430"/>
    </location>
</feature>
<dbReference type="FunFam" id="3.40.50.12780:FF:000003">
    <property type="entry name" value="Long-chain-fatty-acid--CoA ligase FadD"/>
    <property type="match status" value="1"/>
</dbReference>
<dbReference type="GO" id="GO:0006631">
    <property type="term" value="P:fatty acid metabolic process"/>
    <property type="evidence" value="ECO:0007669"/>
    <property type="project" value="TreeGrafter"/>
</dbReference>